<dbReference type="GO" id="GO:0005829">
    <property type="term" value="C:cytosol"/>
    <property type="evidence" value="ECO:0007669"/>
    <property type="project" value="TreeGrafter"/>
</dbReference>
<dbReference type="InterPro" id="IPR015813">
    <property type="entry name" value="Pyrv/PenolPyrv_kinase-like_dom"/>
</dbReference>
<dbReference type="PANTHER" id="PTHR30523">
    <property type="entry name" value="PHOSPHOENOLPYRUVATE CARBOXYLASE"/>
    <property type="match status" value="1"/>
</dbReference>
<protein>
    <submittedName>
        <fullName evidence="1">Phosphoenolpyruvate carboxylase 1</fullName>
    </submittedName>
</protein>
<dbReference type="GO" id="GO:0015977">
    <property type="term" value="P:carbon fixation"/>
    <property type="evidence" value="ECO:0007669"/>
    <property type="project" value="InterPro"/>
</dbReference>
<organism evidence="1 2">
    <name type="scientific">Tetrabaena socialis</name>
    <dbReference type="NCBI Taxonomy" id="47790"/>
    <lineage>
        <taxon>Eukaryota</taxon>
        <taxon>Viridiplantae</taxon>
        <taxon>Chlorophyta</taxon>
        <taxon>core chlorophytes</taxon>
        <taxon>Chlorophyceae</taxon>
        <taxon>CS clade</taxon>
        <taxon>Chlamydomonadales</taxon>
        <taxon>Tetrabaenaceae</taxon>
        <taxon>Tetrabaena</taxon>
    </lineage>
</organism>
<dbReference type="SUPFAM" id="SSF51621">
    <property type="entry name" value="Phosphoenolpyruvate/pyruvate domain"/>
    <property type="match status" value="1"/>
</dbReference>
<evidence type="ECO:0000313" key="1">
    <source>
        <dbReference type="EMBL" id="PNH07125.1"/>
    </source>
</evidence>
<dbReference type="GO" id="GO:0008964">
    <property type="term" value="F:phosphoenolpyruvate carboxylase activity"/>
    <property type="evidence" value="ECO:0007669"/>
    <property type="project" value="InterPro"/>
</dbReference>
<dbReference type="OrthoDB" id="1365747at2759"/>
<proteinExistence type="predicted"/>
<dbReference type="Proteomes" id="UP000236333">
    <property type="component" value="Unassembled WGS sequence"/>
</dbReference>
<reference evidence="1 2" key="1">
    <citation type="journal article" date="2017" name="Mol. Biol. Evol.">
        <title>The 4-celled Tetrabaena socialis nuclear genome reveals the essential components for genetic control of cell number at the origin of multicellularity in the volvocine lineage.</title>
        <authorList>
            <person name="Featherston J."/>
            <person name="Arakaki Y."/>
            <person name="Hanschen E.R."/>
            <person name="Ferris P.J."/>
            <person name="Michod R.E."/>
            <person name="Olson B.J.S.C."/>
            <person name="Nozaki H."/>
            <person name="Durand P.M."/>
        </authorList>
    </citation>
    <scope>NUCLEOTIDE SEQUENCE [LARGE SCALE GENOMIC DNA]</scope>
    <source>
        <strain evidence="1 2">NIES-571</strain>
    </source>
</reference>
<dbReference type="AlphaFoldDB" id="A0A2J8A3M1"/>
<dbReference type="InterPro" id="IPR021135">
    <property type="entry name" value="PEP_COase"/>
</dbReference>
<accession>A0A2J8A3M1</accession>
<evidence type="ECO:0000313" key="2">
    <source>
        <dbReference type="Proteomes" id="UP000236333"/>
    </source>
</evidence>
<dbReference type="Pfam" id="PF00311">
    <property type="entry name" value="PEPcase"/>
    <property type="match status" value="1"/>
</dbReference>
<comment type="caution">
    <text evidence="1">The sequence shown here is derived from an EMBL/GenBank/DDBJ whole genome shotgun (WGS) entry which is preliminary data.</text>
</comment>
<dbReference type="PANTHER" id="PTHR30523:SF33">
    <property type="entry name" value="PHOSPHOENOLPYRUVATE CARBOXYLASE 3"/>
    <property type="match status" value="1"/>
</dbReference>
<keyword evidence="2" id="KW-1185">Reference proteome</keyword>
<dbReference type="GO" id="GO:0006099">
    <property type="term" value="P:tricarboxylic acid cycle"/>
    <property type="evidence" value="ECO:0007669"/>
    <property type="project" value="InterPro"/>
</dbReference>
<dbReference type="Gene3D" id="1.20.1440.90">
    <property type="entry name" value="Phosphoenolpyruvate/pyruvate domain"/>
    <property type="match status" value="1"/>
</dbReference>
<sequence>MSSFRLSNDLRGNPHQFLTGLRDDDSLLRQVFFSILRHHHPNLAAKPAYSIGADLFNLQPGSLAPGSLWCGEVVLFGESNRHFMVPWVPSGSVMRPRRPYLVDSCGREAEEGRARQGHLRCERELAAREAMNQPGAPGLRGASNVKSDADFELLVKYLTDLKPEERILVASSFSHMLNLHNLTEEVNSSQIGRAVRLGEVEGLMFDLSIWRCSAEMKELAERIASAENREAARVAEERKKRNYADFWAPIPPTEPFRVVLSHMRDRLYNTRQ</sequence>
<feature type="non-terminal residue" evidence="1">
    <location>
        <position position="272"/>
    </location>
</feature>
<dbReference type="EMBL" id="PGGS01000196">
    <property type="protein sequence ID" value="PNH07125.1"/>
    <property type="molecule type" value="Genomic_DNA"/>
</dbReference>
<gene>
    <name evidence="1" type="ORF">TSOC_006459</name>
</gene>
<keyword evidence="1" id="KW-0670">Pyruvate</keyword>
<name>A0A2J8A3M1_9CHLO</name>